<reference evidence="1 2" key="1">
    <citation type="journal article" date="2023" name="Microbiol. Spectr.">
        <title>Symbiosis of Carpenter Bees with Uncharacterized Lactic Acid Bacteria Showing NAD Auxotrophy.</title>
        <authorList>
            <person name="Kawasaki S."/>
            <person name="Ozawa K."/>
            <person name="Mori T."/>
            <person name="Yamamoto A."/>
            <person name="Ito M."/>
            <person name="Ohkuma M."/>
            <person name="Sakamoto M."/>
            <person name="Matsutani M."/>
        </authorList>
    </citation>
    <scope>NUCLEOTIDE SEQUENCE [LARGE SCALE GENOMIC DNA]</scope>
    <source>
        <strain evidence="1 2">Kim37-2</strain>
    </source>
</reference>
<name>A0ABN6SAC1_9BIFI</name>
<gene>
    <name evidence="1" type="ORF">KIM372_03300</name>
</gene>
<dbReference type="EMBL" id="AP026798">
    <property type="protein sequence ID" value="BDR52423.1"/>
    <property type="molecule type" value="Genomic_DNA"/>
</dbReference>
<protein>
    <submittedName>
        <fullName evidence="1">Uncharacterized protein</fullName>
    </submittedName>
</protein>
<organism evidence="1 2">
    <name type="scientific">Bombiscardovia nodaiensis</name>
    <dbReference type="NCBI Taxonomy" id="2932181"/>
    <lineage>
        <taxon>Bacteria</taxon>
        <taxon>Bacillati</taxon>
        <taxon>Actinomycetota</taxon>
        <taxon>Actinomycetes</taxon>
        <taxon>Bifidobacteriales</taxon>
        <taxon>Bifidobacteriaceae</taxon>
        <taxon>Bombiscardovia</taxon>
    </lineage>
</organism>
<dbReference type="Proteomes" id="UP001321766">
    <property type="component" value="Chromosome"/>
</dbReference>
<proteinExistence type="predicted"/>
<accession>A0ABN6SAC1</accession>
<evidence type="ECO:0000313" key="1">
    <source>
        <dbReference type="EMBL" id="BDR52423.1"/>
    </source>
</evidence>
<keyword evidence="2" id="KW-1185">Reference proteome</keyword>
<sequence>MSVLALNVKLADLSAALLVLRAPAPLMIRDKAGKPGTEQRVRDGKPLFAVTVCFPSRSFDGDELVPVSVKVPLSAEEADAVQTGSRVILHDPSLSSGEFRGNAFLAFSAVGLELADGDGTVSL</sequence>
<evidence type="ECO:0000313" key="2">
    <source>
        <dbReference type="Proteomes" id="UP001321766"/>
    </source>
</evidence>